<name>T0IBY0_9SPHN</name>
<proteinExistence type="predicted"/>
<organism evidence="2 3">
    <name type="scientific">Sphingobium quisquiliarum P25</name>
    <dbReference type="NCBI Taxonomy" id="1329909"/>
    <lineage>
        <taxon>Bacteria</taxon>
        <taxon>Pseudomonadati</taxon>
        <taxon>Pseudomonadota</taxon>
        <taxon>Alphaproteobacteria</taxon>
        <taxon>Sphingomonadales</taxon>
        <taxon>Sphingomonadaceae</taxon>
        <taxon>Sphingobium</taxon>
    </lineage>
</organism>
<accession>T0IBY0</accession>
<gene>
    <name evidence="2" type="ORF">L288_06645</name>
</gene>
<protein>
    <submittedName>
        <fullName evidence="2">Uncharacterized protein</fullName>
    </submittedName>
</protein>
<feature type="region of interest" description="Disordered" evidence="1">
    <location>
        <begin position="46"/>
        <end position="94"/>
    </location>
</feature>
<evidence type="ECO:0000313" key="2">
    <source>
        <dbReference type="EMBL" id="EQB09190.1"/>
    </source>
</evidence>
<dbReference type="EMBL" id="ATHO01000055">
    <property type="protein sequence ID" value="EQB09190.1"/>
    <property type="molecule type" value="Genomic_DNA"/>
</dbReference>
<dbReference type="PATRIC" id="fig|1329909.3.peg.1282"/>
<reference evidence="2 3" key="1">
    <citation type="journal article" date="2013" name="Genome Announc.">
        <title>Draft Genome Sequence of Sphingobium quisquiliarum Strain P25T, a Novel Hexachlorocyclohexane (HCH)-Degrading Bacterium Isolated from an HCH Dumpsite.</title>
        <authorList>
            <person name="Kumar Singh A."/>
            <person name="Sangwan N."/>
            <person name="Sharma A."/>
            <person name="Gupta V."/>
            <person name="Khurana J.P."/>
            <person name="Lal R."/>
        </authorList>
    </citation>
    <scope>NUCLEOTIDE SEQUENCE [LARGE SCALE GENOMIC DNA]</scope>
    <source>
        <strain evidence="2 3">P25</strain>
    </source>
</reference>
<sequence length="94" mass="9560">MTMEDKPISAAEDRRSFLKTCGRFAASVPPAMTILVSTSLTSEAIAQSAGGGGGGGTKDSGVKTGADSGVKSGKDIGVKQPEPVRDHPERNKGN</sequence>
<feature type="compositionally biased region" description="Basic and acidic residues" evidence="1">
    <location>
        <begin position="72"/>
        <end position="94"/>
    </location>
</feature>
<comment type="caution">
    <text evidence="2">The sequence shown here is derived from an EMBL/GenBank/DDBJ whole genome shotgun (WGS) entry which is preliminary data.</text>
</comment>
<evidence type="ECO:0000256" key="1">
    <source>
        <dbReference type="SAM" id="MobiDB-lite"/>
    </source>
</evidence>
<dbReference type="AlphaFoldDB" id="T0IBY0"/>
<keyword evidence="3" id="KW-1185">Reference proteome</keyword>
<feature type="compositionally biased region" description="Gly residues" evidence="1">
    <location>
        <begin position="49"/>
        <end position="58"/>
    </location>
</feature>
<dbReference type="InterPro" id="IPR006311">
    <property type="entry name" value="TAT_signal"/>
</dbReference>
<evidence type="ECO:0000313" key="3">
    <source>
        <dbReference type="Proteomes" id="UP000015525"/>
    </source>
</evidence>
<dbReference type="Proteomes" id="UP000015525">
    <property type="component" value="Unassembled WGS sequence"/>
</dbReference>
<dbReference type="PROSITE" id="PS51318">
    <property type="entry name" value="TAT"/>
    <property type="match status" value="1"/>
</dbReference>